<dbReference type="PANTHER" id="PTHR43591:SF24">
    <property type="entry name" value="2-METHOXY-6-POLYPRENYL-1,4-BENZOQUINOL METHYLASE, MITOCHONDRIAL"/>
    <property type="match status" value="1"/>
</dbReference>
<proteinExistence type="predicted"/>
<organism evidence="2 3">
    <name type="scientific">Paenibacillus sacheonensis</name>
    <dbReference type="NCBI Taxonomy" id="742054"/>
    <lineage>
        <taxon>Bacteria</taxon>
        <taxon>Bacillati</taxon>
        <taxon>Bacillota</taxon>
        <taxon>Bacilli</taxon>
        <taxon>Bacillales</taxon>
        <taxon>Paenibacillaceae</taxon>
        <taxon>Paenibacillus</taxon>
    </lineage>
</organism>
<sequence length="200" mass="22862">MTTIKDITSYWSRVNPGEFLQSPGEGYDKPVRQLYRSLLSILKVQRMLEVGCGPGVDHLGAVSTNPQIDYTGVDITAQMVEHCSRTYPEGRFLQGDINRLPFEDNQFPFVYCKDVLNHLDDWKAGFSELYRVSSSYVLVNFFYGLGTTTFNLKEHQDGHLNHFFDWNEVMTTLSAYQPVAITSYPRTCTVEEVSILIQKP</sequence>
<dbReference type="AlphaFoldDB" id="A0A7X5BZM7"/>
<dbReference type="Pfam" id="PF08241">
    <property type="entry name" value="Methyltransf_11"/>
    <property type="match status" value="1"/>
</dbReference>
<keyword evidence="3" id="KW-1185">Reference proteome</keyword>
<dbReference type="EMBL" id="JAAAMU010000002">
    <property type="protein sequence ID" value="NBC68355.1"/>
    <property type="molecule type" value="Genomic_DNA"/>
</dbReference>
<dbReference type="GO" id="GO:0032259">
    <property type="term" value="P:methylation"/>
    <property type="evidence" value="ECO:0007669"/>
    <property type="project" value="UniProtKB-KW"/>
</dbReference>
<feature type="domain" description="Methyltransferase type 11" evidence="1">
    <location>
        <begin position="48"/>
        <end position="132"/>
    </location>
</feature>
<evidence type="ECO:0000259" key="1">
    <source>
        <dbReference type="Pfam" id="PF08241"/>
    </source>
</evidence>
<keyword evidence="2" id="KW-0808">Transferase</keyword>
<dbReference type="SUPFAM" id="SSF53335">
    <property type="entry name" value="S-adenosyl-L-methionine-dependent methyltransferases"/>
    <property type="match status" value="1"/>
</dbReference>
<dbReference type="InterPro" id="IPR013216">
    <property type="entry name" value="Methyltransf_11"/>
</dbReference>
<dbReference type="InterPro" id="IPR029063">
    <property type="entry name" value="SAM-dependent_MTases_sf"/>
</dbReference>
<dbReference type="Gene3D" id="3.40.50.150">
    <property type="entry name" value="Vaccinia Virus protein VP39"/>
    <property type="match status" value="1"/>
</dbReference>
<dbReference type="CDD" id="cd02440">
    <property type="entry name" value="AdoMet_MTases"/>
    <property type="match status" value="1"/>
</dbReference>
<accession>A0A7X5BZM7</accession>
<evidence type="ECO:0000313" key="3">
    <source>
        <dbReference type="Proteomes" id="UP000558113"/>
    </source>
</evidence>
<dbReference type="PANTHER" id="PTHR43591">
    <property type="entry name" value="METHYLTRANSFERASE"/>
    <property type="match status" value="1"/>
</dbReference>
<gene>
    <name evidence="2" type="ORF">GT003_05005</name>
</gene>
<comment type="caution">
    <text evidence="2">The sequence shown here is derived from an EMBL/GenBank/DDBJ whole genome shotgun (WGS) entry which is preliminary data.</text>
</comment>
<reference evidence="2 3" key="1">
    <citation type="submission" date="2020-01" db="EMBL/GenBank/DDBJ databases">
        <title>Paenibacillus soybeanensis sp. nov. isolated from the nodules of soybean (Glycine max(L.) Merr).</title>
        <authorList>
            <person name="Wang H."/>
        </authorList>
    </citation>
    <scope>NUCLEOTIDE SEQUENCE [LARGE SCALE GENOMIC DNA]</scope>
    <source>
        <strain evidence="2 3">DSM 23054</strain>
    </source>
</reference>
<dbReference type="OrthoDB" id="9804312at2"/>
<dbReference type="GO" id="GO:0008757">
    <property type="term" value="F:S-adenosylmethionine-dependent methyltransferase activity"/>
    <property type="evidence" value="ECO:0007669"/>
    <property type="project" value="InterPro"/>
</dbReference>
<evidence type="ECO:0000313" key="2">
    <source>
        <dbReference type="EMBL" id="NBC68355.1"/>
    </source>
</evidence>
<dbReference type="Proteomes" id="UP000558113">
    <property type="component" value="Unassembled WGS sequence"/>
</dbReference>
<dbReference type="RefSeq" id="WP_161695058.1">
    <property type="nucleotide sequence ID" value="NZ_JAAAMU010000002.1"/>
</dbReference>
<protein>
    <submittedName>
        <fullName evidence="2">Methyltransferase domain-containing protein</fullName>
    </submittedName>
</protein>
<keyword evidence="2" id="KW-0489">Methyltransferase</keyword>
<name>A0A7X5BZM7_9BACL</name>